<evidence type="ECO:0008006" key="4">
    <source>
        <dbReference type="Google" id="ProtNLM"/>
    </source>
</evidence>
<evidence type="ECO:0000313" key="2">
    <source>
        <dbReference type="EMBL" id="MEE1945751.1"/>
    </source>
</evidence>
<keyword evidence="3" id="KW-1185">Reference proteome</keyword>
<keyword evidence="1" id="KW-0732">Signal</keyword>
<accession>A0ABU7I8G3</accession>
<feature type="chain" id="PRO_5046669404" description="Lipoprotein" evidence="1">
    <location>
        <begin position="22"/>
        <end position="152"/>
    </location>
</feature>
<organism evidence="2 3">
    <name type="scientific">Pedobacter albus</name>
    <dbReference type="NCBI Taxonomy" id="3113905"/>
    <lineage>
        <taxon>Bacteria</taxon>
        <taxon>Pseudomonadati</taxon>
        <taxon>Bacteroidota</taxon>
        <taxon>Sphingobacteriia</taxon>
        <taxon>Sphingobacteriales</taxon>
        <taxon>Sphingobacteriaceae</taxon>
        <taxon>Pedobacter</taxon>
    </lineage>
</organism>
<comment type="caution">
    <text evidence="2">The sequence shown here is derived from an EMBL/GenBank/DDBJ whole genome shotgun (WGS) entry which is preliminary data.</text>
</comment>
<dbReference type="PROSITE" id="PS51257">
    <property type="entry name" value="PROKAR_LIPOPROTEIN"/>
    <property type="match status" value="1"/>
</dbReference>
<dbReference type="Proteomes" id="UP001336835">
    <property type="component" value="Unassembled WGS sequence"/>
</dbReference>
<dbReference type="RefSeq" id="WP_330108071.1">
    <property type="nucleotide sequence ID" value="NZ_JAZDQT010000002.1"/>
</dbReference>
<dbReference type="EMBL" id="JAZDQT010000002">
    <property type="protein sequence ID" value="MEE1945751.1"/>
    <property type="molecule type" value="Genomic_DNA"/>
</dbReference>
<reference evidence="2 3" key="1">
    <citation type="submission" date="2024-01" db="EMBL/GenBank/DDBJ databases">
        <title>Pedobacter sp. nov., isolated from fresh soil.</title>
        <authorList>
            <person name="Le N.T.T."/>
        </authorList>
    </citation>
    <scope>NUCLEOTIDE SEQUENCE [LARGE SCALE GENOMIC DNA]</scope>
    <source>
        <strain evidence="2 3">KR3-3</strain>
    </source>
</reference>
<proteinExistence type="predicted"/>
<protein>
    <recommendedName>
        <fullName evidence="4">Lipoprotein</fullName>
    </recommendedName>
</protein>
<name>A0ABU7I8G3_9SPHI</name>
<gene>
    <name evidence="2" type="ORF">VRU48_11585</name>
</gene>
<evidence type="ECO:0000313" key="3">
    <source>
        <dbReference type="Proteomes" id="UP001336835"/>
    </source>
</evidence>
<feature type="signal peptide" evidence="1">
    <location>
        <begin position="1"/>
        <end position="21"/>
    </location>
</feature>
<sequence length="152" mass="16451">MKKILTIAVAFVLVLSLGACKKKGFENVDSISYGTSFGMCAGYCHNELSISGNKTTMTRQQNGNPTATKKCNSSVSESEVNEIKKLLNTNAVYKLPKVIGCPDCADGGAEWVKIKSNGKEYEIAFEYGHAPEALKVAVDKLKAISETFKDCK</sequence>
<evidence type="ECO:0000256" key="1">
    <source>
        <dbReference type="SAM" id="SignalP"/>
    </source>
</evidence>